<name>A0AB37AUH4_9BURK</name>
<dbReference type="Proteomes" id="UP000237811">
    <property type="component" value="Unassembled WGS sequence"/>
</dbReference>
<dbReference type="InterPro" id="IPR000551">
    <property type="entry name" value="MerR-type_HTH_dom"/>
</dbReference>
<dbReference type="PANTHER" id="PTHR30204:SF94">
    <property type="entry name" value="HEAVY METAL-DEPENDENT TRANSCRIPTIONAL REGULATOR HI_0293-RELATED"/>
    <property type="match status" value="1"/>
</dbReference>
<evidence type="ECO:0000256" key="4">
    <source>
        <dbReference type="SAM" id="MobiDB-lite"/>
    </source>
</evidence>
<evidence type="ECO:0000256" key="2">
    <source>
        <dbReference type="ARBA" id="ARBA00023125"/>
    </source>
</evidence>
<keyword evidence="1" id="KW-0805">Transcription regulation</keyword>
<dbReference type="AlphaFoldDB" id="A0AB37AUH4"/>
<dbReference type="EMBL" id="PVFR01000047">
    <property type="protein sequence ID" value="PRE47448.1"/>
    <property type="molecule type" value="Genomic_DNA"/>
</dbReference>
<dbReference type="SMART" id="SM00422">
    <property type="entry name" value="HTH_MERR"/>
    <property type="match status" value="1"/>
</dbReference>
<dbReference type="PROSITE" id="PS50937">
    <property type="entry name" value="HTH_MERR_2"/>
    <property type="match status" value="1"/>
</dbReference>
<evidence type="ECO:0000256" key="1">
    <source>
        <dbReference type="ARBA" id="ARBA00023015"/>
    </source>
</evidence>
<feature type="compositionally biased region" description="Basic and acidic residues" evidence="4">
    <location>
        <begin position="166"/>
        <end position="176"/>
    </location>
</feature>
<gene>
    <name evidence="6" type="ORF">C6P99_15305</name>
</gene>
<dbReference type="GO" id="GO:0003700">
    <property type="term" value="F:DNA-binding transcription factor activity"/>
    <property type="evidence" value="ECO:0007669"/>
    <property type="project" value="InterPro"/>
</dbReference>
<keyword evidence="3" id="KW-0804">Transcription</keyword>
<dbReference type="PROSITE" id="PS00552">
    <property type="entry name" value="HTH_MERR_1"/>
    <property type="match status" value="1"/>
</dbReference>
<dbReference type="InterPro" id="IPR047057">
    <property type="entry name" value="MerR_fam"/>
</dbReference>
<keyword evidence="2" id="KW-0238">DNA-binding</keyword>
<dbReference type="Pfam" id="PF13411">
    <property type="entry name" value="MerR_1"/>
    <property type="match status" value="1"/>
</dbReference>
<evidence type="ECO:0000313" key="7">
    <source>
        <dbReference type="Proteomes" id="UP000237811"/>
    </source>
</evidence>
<organism evidence="6 7">
    <name type="scientific">Burkholderia multivorans</name>
    <dbReference type="NCBI Taxonomy" id="87883"/>
    <lineage>
        <taxon>Bacteria</taxon>
        <taxon>Pseudomonadati</taxon>
        <taxon>Pseudomonadota</taxon>
        <taxon>Betaproteobacteria</taxon>
        <taxon>Burkholderiales</taxon>
        <taxon>Burkholderiaceae</taxon>
        <taxon>Burkholderia</taxon>
        <taxon>Burkholderia cepacia complex</taxon>
    </lineage>
</organism>
<dbReference type="PANTHER" id="PTHR30204">
    <property type="entry name" value="REDOX-CYCLING DRUG-SENSING TRANSCRIPTIONAL ACTIVATOR SOXR"/>
    <property type="match status" value="1"/>
</dbReference>
<dbReference type="InterPro" id="IPR009061">
    <property type="entry name" value="DNA-bd_dom_put_sf"/>
</dbReference>
<dbReference type="SUPFAM" id="SSF46955">
    <property type="entry name" value="Putative DNA-binding domain"/>
    <property type="match status" value="1"/>
</dbReference>
<proteinExistence type="predicted"/>
<evidence type="ECO:0000313" key="6">
    <source>
        <dbReference type="EMBL" id="PRE47448.1"/>
    </source>
</evidence>
<feature type="domain" description="HTH merR-type" evidence="5">
    <location>
        <begin position="1"/>
        <end position="69"/>
    </location>
</feature>
<dbReference type="RefSeq" id="WP_105777114.1">
    <property type="nucleotide sequence ID" value="NZ_PVFQ01000024.1"/>
</dbReference>
<evidence type="ECO:0000256" key="3">
    <source>
        <dbReference type="ARBA" id="ARBA00023163"/>
    </source>
</evidence>
<dbReference type="GO" id="GO:0003677">
    <property type="term" value="F:DNA binding"/>
    <property type="evidence" value="ECO:0007669"/>
    <property type="project" value="UniProtKB-KW"/>
</dbReference>
<accession>A0AB37AUH4</accession>
<protein>
    <submittedName>
        <fullName evidence="6">MerR family transcriptional regulator</fullName>
    </submittedName>
</protein>
<comment type="caution">
    <text evidence="6">The sequence shown here is derived from an EMBL/GenBank/DDBJ whole genome shotgun (WGS) entry which is preliminary data.</text>
</comment>
<dbReference type="Gene3D" id="1.10.1660.10">
    <property type="match status" value="1"/>
</dbReference>
<evidence type="ECO:0000259" key="5">
    <source>
        <dbReference type="PROSITE" id="PS50937"/>
    </source>
</evidence>
<sequence length="176" mass="19216">MKIGELALRTSLAPSRIRFYERIGLLKVVERQANGYRSYPEDAVLVLGLITTAQKAGFRLDELRVLLPDELAAWKHGDLIGTLRRKVQDIEVLQVQLAGNRAHLLALLAQIDAKPADMDCAANAKRVLSGMQLGAQTEAPGQPPSELPGLGQAMTVPPSDRGPSSEQERCNEQAKR</sequence>
<feature type="region of interest" description="Disordered" evidence="4">
    <location>
        <begin position="135"/>
        <end position="176"/>
    </location>
</feature>
<reference evidence="6 7" key="1">
    <citation type="submission" date="2018-03" db="EMBL/GenBank/DDBJ databases">
        <authorList>
            <person name="Nguyen K."/>
            <person name="Fouts D."/>
            <person name="Sutton G."/>
        </authorList>
    </citation>
    <scope>NUCLEOTIDE SEQUENCE [LARGE SCALE GENOMIC DNA]</scope>
    <source>
        <strain evidence="6 7">AU14328</strain>
    </source>
</reference>